<feature type="coiled-coil region" evidence="1">
    <location>
        <begin position="10"/>
        <end position="45"/>
    </location>
</feature>
<sequence>MARSKLPSIAAHKEAQVRKLLAQMKEKVEQDIVDLEAAKRKFSTAYVEVMMKELEKAIPENIFNMKATDFVEQFPNRGIKEEFYPLTSPKRRPNPFRTVMTPAGVSMQVPGMIMPRIAGNVLDSRQSRKGEVTFSVRGTPILNERNRVGQAAGDAEDRKAKMLAQLLRKPEEEMSPATKQIVEQLSTFLSQKTGTKPL</sequence>
<dbReference type="AlphaFoldDB" id="A0AAD4MN71"/>
<keyword evidence="3" id="KW-1185">Reference proteome</keyword>
<evidence type="ECO:0000313" key="2">
    <source>
        <dbReference type="EMBL" id="KAI1696259.1"/>
    </source>
</evidence>
<keyword evidence="1" id="KW-0175">Coiled coil</keyword>
<accession>A0AAD4MN71</accession>
<name>A0AAD4MN71_9BILA</name>
<reference evidence="2" key="1">
    <citation type="submission" date="2022-01" db="EMBL/GenBank/DDBJ databases">
        <title>Genome Sequence Resource for Two Populations of Ditylenchus destructor, the Migratory Endoparasitic Phytonematode.</title>
        <authorList>
            <person name="Zhang H."/>
            <person name="Lin R."/>
            <person name="Xie B."/>
        </authorList>
    </citation>
    <scope>NUCLEOTIDE SEQUENCE</scope>
    <source>
        <strain evidence="2">BazhouSP</strain>
    </source>
</reference>
<comment type="caution">
    <text evidence="2">The sequence shown here is derived from an EMBL/GenBank/DDBJ whole genome shotgun (WGS) entry which is preliminary data.</text>
</comment>
<evidence type="ECO:0000313" key="3">
    <source>
        <dbReference type="Proteomes" id="UP001201812"/>
    </source>
</evidence>
<organism evidence="2 3">
    <name type="scientific">Ditylenchus destructor</name>
    <dbReference type="NCBI Taxonomy" id="166010"/>
    <lineage>
        <taxon>Eukaryota</taxon>
        <taxon>Metazoa</taxon>
        <taxon>Ecdysozoa</taxon>
        <taxon>Nematoda</taxon>
        <taxon>Chromadorea</taxon>
        <taxon>Rhabditida</taxon>
        <taxon>Tylenchina</taxon>
        <taxon>Tylenchomorpha</taxon>
        <taxon>Sphaerularioidea</taxon>
        <taxon>Anguinidae</taxon>
        <taxon>Anguininae</taxon>
        <taxon>Ditylenchus</taxon>
    </lineage>
</organism>
<dbReference type="EMBL" id="JAKKPZ010000338">
    <property type="protein sequence ID" value="KAI1696259.1"/>
    <property type="molecule type" value="Genomic_DNA"/>
</dbReference>
<protein>
    <submittedName>
        <fullName evidence="2">Uncharacterized protein</fullName>
    </submittedName>
</protein>
<evidence type="ECO:0000256" key="1">
    <source>
        <dbReference type="SAM" id="Coils"/>
    </source>
</evidence>
<gene>
    <name evidence="2" type="ORF">DdX_19131</name>
</gene>
<proteinExistence type="predicted"/>
<dbReference type="Proteomes" id="UP001201812">
    <property type="component" value="Unassembled WGS sequence"/>
</dbReference>